<feature type="signal peptide" evidence="8">
    <location>
        <begin position="1"/>
        <end position="18"/>
    </location>
</feature>
<dbReference type="InterPro" id="IPR010409">
    <property type="entry name" value="GAGA-bd_tscrpt_act"/>
</dbReference>
<evidence type="ECO:0000256" key="8">
    <source>
        <dbReference type="SAM" id="SignalP"/>
    </source>
</evidence>
<comment type="similarity">
    <text evidence="2 7">Belongs to the BBR/BPC family.</text>
</comment>
<evidence type="ECO:0000256" key="5">
    <source>
        <dbReference type="ARBA" id="ARBA00023163"/>
    </source>
</evidence>
<keyword evidence="10" id="KW-1185">Reference proteome</keyword>
<evidence type="ECO:0000256" key="6">
    <source>
        <dbReference type="ARBA" id="ARBA00023242"/>
    </source>
</evidence>
<dbReference type="Pfam" id="PF06217">
    <property type="entry name" value="GAGA_bind"/>
    <property type="match status" value="2"/>
</dbReference>
<keyword evidence="8" id="KW-0732">Signal</keyword>
<sequence>MWIVVSVVVVLKIPFASSLEPSFILLNSALVFFVVSRVDGVSVSCNKMDGNGNMNLRNWGFLEPPTTTLKSHLGLQLMSSMAEKPLFGGGGVRDHPHTHPSSVMASTNGGPFHHHRVGGISEAHFPMDYWMNQNRDKYLNVLSGNQHHAYYQSSYGVSPETSSAHSIQMPQQINLPKNDNVISEMEEVCEERDNGGGGAAVVVLWRRREAVVKSQSLPQKRRNRGLGLLGCKGMSLLLQFIAQGLPRNGRKLWGSGGWQSACCTTGLSIYPLPMSTKRRGARIAGRKMSIGAFKKVLEKLASEGYNFSNPIDLRSYWAKHGTNKFVTIR</sequence>
<proteinExistence type="inferred from homology"/>
<keyword evidence="3 7" id="KW-0805">Transcription regulation</keyword>
<dbReference type="GO" id="GO:0009723">
    <property type="term" value="P:response to ethylene"/>
    <property type="evidence" value="ECO:0007669"/>
    <property type="project" value="TreeGrafter"/>
</dbReference>
<comment type="function">
    <text evidence="7">Transcriptional regulator that specifically binds to GA-rich elements (GAGA-repeats) present in regulatory sequences of genes involved in developmental processes.</text>
</comment>
<dbReference type="AlphaFoldDB" id="A0AAE2C6E8"/>
<comment type="subcellular location">
    <subcellularLocation>
        <location evidence="1 7">Nucleus</location>
    </subcellularLocation>
</comment>
<keyword evidence="4 7" id="KW-0238">DNA-binding</keyword>
<feature type="chain" id="PRO_5042236656" description="GAGA-binding transcriptional activator" evidence="8">
    <location>
        <begin position="19"/>
        <end position="329"/>
    </location>
</feature>
<organism evidence="9 10">
    <name type="scientific">Sesamum angolense</name>
    <dbReference type="NCBI Taxonomy" id="2727404"/>
    <lineage>
        <taxon>Eukaryota</taxon>
        <taxon>Viridiplantae</taxon>
        <taxon>Streptophyta</taxon>
        <taxon>Embryophyta</taxon>
        <taxon>Tracheophyta</taxon>
        <taxon>Spermatophyta</taxon>
        <taxon>Magnoliopsida</taxon>
        <taxon>eudicotyledons</taxon>
        <taxon>Gunneridae</taxon>
        <taxon>Pentapetalae</taxon>
        <taxon>asterids</taxon>
        <taxon>lamiids</taxon>
        <taxon>Lamiales</taxon>
        <taxon>Pedaliaceae</taxon>
        <taxon>Sesamum</taxon>
    </lineage>
</organism>
<name>A0AAE2C6E8_9LAMI</name>
<dbReference type="GO" id="GO:0043565">
    <property type="term" value="F:sequence-specific DNA binding"/>
    <property type="evidence" value="ECO:0007669"/>
    <property type="project" value="TreeGrafter"/>
</dbReference>
<evidence type="ECO:0000256" key="1">
    <source>
        <dbReference type="ARBA" id="ARBA00004123"/>
    </source>
</evidence>
<reference evidence="9" key="1">
    <citation type="submission" date="2020-06" db="EMBL/GenBank/DDBJ databases">
        <authorList>
            <person name="Li T."/>
            <person name="Hu X."/>
            <person name="Zhang T."/>
            <person name="Song X."/>
            <person name="Zhang H."/>
            <person name="Dai N."/>
            <person name="Sheng W."/>
            <person name="Hou X."/>
            <person name="Wei L."/>
        </authorList>
    </citation>
    <scope>NUCLEOTIDE SEQUENCE</scope>
    <source>
        <strain evidence="9">K16</strain>
        <tissue evidence="9">Leaf</tissue>
    </source>
</reference>
<keyword evidence="6 7" id="KW-0539">Nucleus</keyword>
<evidence type="ECO:0000256" key="3">
    <source>
        <dbReference type="ARBA" id="ARBA00023015"/>
    </source>
</evidence>
<comment type="caution">
    <text evidence="9">The sequence shown here is derived from an EMBL/GenBank/DDBJ whole genome shotgun (WGS) entry which is preliminary data.</text>
</comment>
<keyword evidence="5 7" id="KW-0804">Transcription</keyword>
<evidence type="ECO:0000256" key="7">
    <source>
        <dbReference type="RuleBase" id="RU367160"/>
    </source>
</evidence>
<dbReference type="Proteomes" id="UP001289374">
    <property type="component" value="Unassembled WGS sequence"/>
</dbReference>
<gene>
    <name evidence="9" type="ORF">Sango_0145100</name>
</gene>
<evidence type="ECO:0000256" key="2">
    <source>
        <dbReference type="ARBA" id="ARBA00007911"/>
    </source>
</evidence>
<dbReference type="GO" id="GO:0005634">
    <property type="term" value="C:nucleus"/>
    <property type="evidence" value="ECO:0007669"/>
    <property type="project" value="UniProtKB-SubCell"/>
</dbReference>
<dbReference type="PANTHER" id="PTHR31421">
    <property type="entry name" value="PROTEIN BASIC PENTACYSTEINE3"/>
    <property type="match status" value="1"/>
</dbReference>
<evidence type="ECO:0000256" key="4">
    <source>
        <dbReference type="ARBA" id="ARBA00023125"/>
    </source>
</evidence>
<protein>
    <recommendedName>
        <fullName evidence="7">GAGA-binding transcriptional activator</fullName>
    </recommendedName>
</protein>
<dbReference type="PANTHER" id="PTHR31421:SF22">
    <property type="entry name" value="PROTEIN BASIC PENTACYSTEINE3"/>
    <property type="match status" value="1"/>
</dbReference>
<dbReference type="SMART" id="SM01226">
    <property type="entry name" value="GAGA_bind"/>
    <property type="match status" value="1"/>
</dbReference>
<reference evidence="9" key="2">
    <citation type="journal article" date="2024" name="Plant">
        <title>Genomic evolution and insights into agronomic trait innovations of Sesamum species.</title>
        <authorList>
            <person name="Miao H."/>
            <person name="Wang L."/>
            <person name="Qu L."/>
            <person name="Liu H."/>
            <person name="Sun Y."/>
            <person name="Le M."/>
            <person name="Wang Q."/>
            <person name="Wei S."/>
            <person name="Zheng Y."/>
            <person name="Lin W."/>
            <person name="Duan Y."/>
            <person name="Cao H."/>
            <person name="Xiong S."/>
            <person name="Wang X."/>
            <person name="Wei L."/>
            <person name="Li C."/>
            <person name="Ma Q."/>
            <person name="Ju M."/>
            <person name="Zhao R."/>
            <person name="Li G."/>
            <person name="Mu C."/>
            <person name="Tian Q."/>
            <person name="Mei H."/>
            <person name="Zhang T."/>
            <person name="Gao T."/>
            <person name="Zhang H."/>
        </authorList>
    </citation>
    <scope>NUCLEOTIDE SEQUENCE</scope>
    <source>
        <strain evidence="9">K16</strain>
    </source>
</reference>
<evidence type="ECO:0000313" key="9">
    <source>
        <dbReference type="EMBL" id="KAK4410721.1"/>
    </source>
</evidence>
<evidence type="ECO:0000313" key="10">
    <source>
        <dbReference type="Proteomes" id="UP001289374"/>
    </source>
</evidence>
<dbReference type="EMBL" id="JACGWL010000001">
    <property type="protein sequence ID" value="KAK4410721.1"/>
    <property type="molecule type" value="Genomic_DNA"/>
</dbReference>
<dbReference type="GO" id="GO:0003700">
    <property type="term" value="F:DNA-binding transcription factor activity"/>
    <property type="evidence" value="ECO:0007669"/>
    <property type="project" value="UniProtKB-UniRule"/>
</dbReference>
<accession>A0AAE2C6E8</accession>